<evidence type="ECO:0000313" key="2">
    <source>
        <dbReference type="EMBL" id="GER39598.1"/>
    </source>
</evidence>
<gene>
    <name evidence="2" type="ORF">STAS_16222</name>
</gene>
<keyword evidence="3" id="KW-1185">Reference proteome</keyword>
<evidence type="ECO:0000313" key="3">
    <source>
        <dbReference type="Proteomes" id="UP000325081"/>
    </source>
</evidence>
<organism evidence="2 3">
    <name type="scientific">Striga asiatica</name>
    <name type="common">Asiatic witchweed</name>
    <name type="synonym">Buchnera asiatica</name>
    <dbReference type="NCBI Taxonomy" id="4170"/>
    <lineage>
        <taxon>Eukaryota</taxon>
        <taxon>Viridiplantae</taxon>
        <taxon>Streptophyta</taxon>
        <taxon>Embryophyta</taxon>
        <taxon>Tracheophyta</taxon>
        <taxon>Spermatophyta</taxon>
        <taxon>Magnoliopsida</taxon>
        <taxon>eudicotyledons</taxon>
        <taxon>Gunneridae</taxon>
        <taxon>Pentapetalae</taxon>
        <taxon>asterids</taxon>
        <taxon>lamiids</taxon>
        <taxon>Lamiales</taxon>
        <taxon>Orobanchaceae</taxon>
        <taxon>Buchnereae</taxon>
        <taxon>Striga</taxon>
    </lineage>
</organism>
<reference evidence="3" key="1">
    <citation type="journal article" date="2019" name="Curr. Biol.">
        <title>Genome Sequence of Striga asiatica Provides Insight into the Evolution of Plant Parasitism.</title>
        <authorList>
            <person name="Yoshida S."/>
            <person name="Kim S."/>
            <person name="Wafula E.K."/>
            <person name="Tanskanen J."/>
            <person name="Kim Y.M."/>
            <person name="Honaas L."/>
            <person name="Yang Z."/>
            <person name="Spallek T."/>
            <person name="Conn C.E."/>
            <person name="Ichihashi Y."/>
            <person name="Cheong K."/>
            <person name="Cui S."/>
            <person name="Der J.P."/>
            <person name="Gundlach H."/>
            <person name="Jiao Y."/>
            <person name="Hori C."/>
            <person name="Ishida J.K."/>
            <person name="Kasahara H."/>
            <person name="Kiba T."/>
            <person name="Kim M.S."/>
            <person name="Koo N."/>
            <person name="Laohavisit A."/>
            <person name="Lee Y.H."/>
            <person name="Lumba S."/>
            <person name="McCourt P."/>
            <person name="Mortimer J.C."/>
            <person name="Mutuku J.M."/>
            <person name="Nomura T."/>
            <person name="Sasaki-Sekimoto Y."/>
            <person name="Seto Y."/>
            <person name="Wang Y."/>
            <person name="Wakatake T."/>
            <person name="Sakakibara H."/>
            <person name="Demura T."/>
            <person name="Yamaguchi S."/>
            <person name="Yoneyama K."/>
            <person name="Manabe R.I."/>
            <person name="Nelson D.C."/>
            <person name="Schulman A.H."/>
            <person name="Timko M.P."/>
            <person name="dePamphilis C.W."/>
            <person name="Choi D."/>
            <person name="Shirasu K."/>
        </authorList>
    </citation>
    <scope>NUCLEOTIDE SEQUENCE [LARGE SCALE GENOMIC DNA]</scope>
    <source>
        <strain evidence="3">cv. UVA1</strain>
    </source>
</reference>
<dbReference type="Proteomes" id="UP000325081">
    <property type="component" value="Unassembled WGS sequence"/>
</dbReference>
<sequence>MATTKEAEDCATLMTLVIASIGLALWALISNLISKGHTKTTFPTFKIESLSVFVHINNSATARWDLGNVSLDTPWAREDYIESKELECDVTFKGYYDDNNYEITAECKNVRVEIEGGRRGIMIGGTK</sequence>
<proteinExistence type="predicted"/>
<evidence type="ECO:0000256" key="1">
    <source>
        <dbReference type="SAM" id="Phobius"/>
    </source>
</evidence>
<accession>A0A5A7Q3Y5</accession>
<dbReference type="EMBL" id="BKCP01005722">
    <property type="protein sequence ID" value="GER39598.1"/>
    <property type="molecule type" value="Genomic_DNA"/>
</dbReference>
<keyword evidence="1" id="KW-0812">Transmembrane</keyword>
<comment type="caution">
    <text evidence="2">The sequence shown here is derived from an EMBL/GenBank/DDBJ whole genome shotgun (WGS) entry which is preliminary data.</text>
</comment>
<protein>
    <submittedName>
        <fullName evidence="2">Importin alpha isoform 2</fullName>
    </submittedName>
</protein>
<feature type="non-terminal residue" evidence="2">
    <location>
        <position position="127"/>
    </location>
</feature>
<feature type="transmembrane region" description="Helical" evidence="1">
    <location>
        <begin position="12"/>
        <end position="33"/>
    </location>
</feature>
<keyword evidence="1" id="KW-0472">Membrane</keyword>
<keyword evidence="1" id="KW-1133">Transmembrane helix</keyword>
<dbReference type="AlphaFoldDB" id="A0A5A7Q3Y5"/>
<name>A0A5A7Q3Y5_STRAF</name>